<evidence type="ECO:0000313" key="2">
    <source>
        <dbReference type="Proteomes" id="UP000018227"/>
    </source>
</evidence>
<dbReference type="AlphaFoldDB" id="V2XY16"/>
<reference evidence="1 2" key="1">
    <citation type="submission" date="2013-06" db="EMBL/GenBank/DDBJ databases">
        <authorList>
            <person name="Weinstock G."/>
            <person name="Sodergren E."/>
            <person name="Clifton S."/>
            <person name="Fulton L."/>
            <person name="Fulton B."/>
            <person name="Courtney L."/>
            <person name="Fronick C."/>
            <person name="Harrison M."/>
            <person name="Strong C."/>
            <person name="Farmer C."/>
            <person name="Delahaunty K."/>
            <person name="Markovic C."/>
            <person name="Hall O."/>
            <person name="Minx P."/>
            <person name="Tomlinson C."/>
            <person name="Mitreva M."/>
            <person name="Nelson J."/>
            <person name="Hou S."/>
            <person name="Wollam A."/>
            <person name="Pepin K.H."/>
            <person name="Johnson M."/>
            <person name="Bhonagiri V."/>
            <person name="Nash W.E."/>
            <person name="Warren W."/>
            <person name="Chinwalla A."/>
            <person name="Mardis E.R."/>
            <person name="Wilson R.K."/>
        </authorList>
    </citation>
    <scope>NUCLEOTIDE SEQUENCE [LARGE SCALE GENOMIC DNA]</scope>
    <source>
        <strain evidence="1 2">ATCC 51271</strain>
    </source>
</reference>
<dbReference type="Proteomes" id="UP000018227">
    <property type="component" value="Unassembled WGS sequence"/>
</dbReference>
<protein>
    <submittedName>
        <fullName evidence="1">HTH domain protein</fullName>
    </submittedName>
</protein>
<dbReference type="InterPro" id="IPR036390">
    <property type="entry name" value="WH_DNA-bd_sf"/>
</dbReference>
<dbReference type="InterPro" id="IPR036388">
    <property type="entry name" value="WH-like_DNA-bd_sf"/>
</dbReference>
<accession>V2XY16</accession>
<keyword evidence="2" id="KW-1185">Reference proteome</keyword>
<evidence type="ECO:0000313" key="1">
    <source>
        <dbReference type="EMBL" id="ESL01618.1"/>
    </source>
</evidence>
<dbReference type="Gene3D" id="1.10.10.10">
    <property type="entry name" value="Winged helix-like DNA-binding domain superfamily/Winged helix DNA-binding domain"/>
    <property type="match status" value="1"/>
</dbReference>
<dbReference type="InterPro" id="IPR000485">
    <property type="entry name" value="AsnC-type_HTH_dom"/>
</dbReference>
<gene>
    <name evidence="1" type="ORF">GCWU0000282_003179</name>
</gene>
<sequence length="70" mass="7922">MNVGLNVGLNKTEKKVIEILIENPSVTSVELAEKVGVTKRTIERAFKSLQEKKMIERIGSKRDGNWIVVR</sequence>
<dbReference type="GO" id="GO:0043565">
    <property type="term" value="F:sequence-specific DNA binding"/>
    <property type="evidence" value="ECO:0007669"/>
    <property type="project" value="InterPro"/>
</dbReference>
<comment type="caution">
    <text evidence="1">The sequence shown here is derived from an EMBL/GenBank/DDBJ whole genome shotgun (WGS) entry which is preliminary data.</text>
</comment>
<name>V2XY16_9FIRM</name>
<dbReference type="HOGENOM" id="CLU_205845_0_0_9"/>
<proteinExistence type="predicted"/>
<organism evidence="1 2">
    <name type="scientific">Catonella morbi ATCC 51271</name>
    <dbReference type="NCBI Taxonomy" id="592026"/>
    <lineage>
        <taxon>Bacteria</taxon>
        <taxon>Bacillati</taxon>
        <taxon>Bacillota</taxon>
        <taxon>Clostridia</taxon>
        <taxon>Lachnospirales</taxon>
        <taxon>Lachnospiraceae</taxon>
        <taxon>Catonella</taxon>
    </lineage>
</organism>
<dbReference type="eggNOG" id="COG2865">
    <property type="taxonomic scope" value="Bacteria"/>
</dbReference>
<dbReference type="PRINTS" id="PR00033">
    <property type="entry name" value="HTHASNC"/>
</dbReference>
<dbReference type="SUPFAM" id="SSF46785">
    <property type="entry name" value="Winged helix' DNA-binding domain"/>
    <property type="match status" value="1"/>
</dbReference>
<dbReference type="Pfam" id="PF13412">
    <property type="entry name" value="HTH_24"/>
    <property type="match status" value="1"/>
</dbReference>
<dbReference type="STRING" id="592026.GCWU0000282_003179"/>
<dbReference type="EMBL" id="ACIL03000021">
    <property type="protein sequence ID" value="ESL01618.1"/>
    <property type="molecule type" value="Genomic_DNA"/>
</dbReference>